<feature type="transmembrane region" description="Helical" evidence="2">
    <location>
        <begin position="29"/>
        <end position="51"/>
    </location>
</feature>
<evidence type="ECO:0000313" key="4">
    <source>
        <dbReference type="Proteomes" id="UP001302676"/>
    </source>
</evidence>
<feature type="region of interest" description="Disordered" evidence="1">
    <location>
        <begin position="72"/>
        <end position="93"/>
    </location>
</feature>
<evidence type="ECO:0000256" key="2">
    <source>
        <dbReference type="SAM" id="Phobius"/>
    </source>
</evidence>
<feature type="transmembrane region" description="Helical" evidence="2">
    <location>
        <begin position="190"/>
        <end position="214"/>
    </location>
</feature>
<dbReference type="EMBL" id="MU853626">
    <property type="protein sequence ID" value="KAK4140635.1"/>
    <property type="molecule type" value="Genomic_DNA"/>
</dbReference>
<reference evidence="3" key="2">
    <citation type="submission" date="2023-05" db="EMBL/GenBank/DDBJ databases">
        <authorList>
            <consortium name="Lawrence Berkeley National Laboratory"/>
            <person name="Steindorff A."/>
            <person name="Hensen N."/>
            <person name="Bonometti L."/>
            <person name="Westerberg I."/>
            <person name="Brannstrom I.O."/>
            <person name="Guillou S."/>
            <person name="Cros-Aarteil S."/>
            <person name="Calhoun S."/>
            <person name="Haridas S."/>
            <person name="Kuo A."/>
            <person name="Mondo S."/>
            <person name="Pangilinan J."/>
            <person name="Riley R."/>
            <person name="Labutti K."/>
            <person name="Andreopoulos B."/>
            <person name="Lipzen A."/>
            <person name="Chen C."/>
            <person name="Yanf M."/>
            <person name="Daum C."/>
            <person name="Ng V."/>
            <person name="Clum A."/>
            <person name="Ohm R."/>
            <person name="Martin F."/>
            <person name="Silar P."/>
            <person name="Natvig D."/>
            <person name="Lalanne C."/>
            <person name="Gautier V."/>
            <person name="Ament-Velasquez S.L."/>
            <person name="Kruys A."/>
            <person name="Hutchinson M.I."/>
            <person name="Powell A.J."/>
            <person name="Barry K."/>
            <person name="Miller A.N."/>
            <person name="Grigoriev I.V."/>
            <person name="Debuchy R."/>
            <person name="Gladieux P."/>
            <person name="Thoren M.H."/>
            <person name="Johannesson H."/>
        </authorList>
    </citation>
    <scope>NUCLEOTIDE SEQUENCE</scope>
    <source>
        <strain evidence="3">CBS 141.50</strain>
    </source>
</reference>
<dbReference type="AlphaFoldDB" id="A0AAN6UX48"/>
<feature type="transmembrane region" description="Helical" evidence="2">
    <location>
        <begin position="148"/>
        <end position="169"/>
    </location>
</feature>
<feature type="compositionally biased region" description="Basic and acidic residues" evidence="1">
    <location>
        <begin position="77"/>
        <end position="86"/>
    </location>
</feature>
<keyword evidence="2" id="KW-1133">Transmembrane helix</keyword>
<organism evidence="3 4">
    <name type="scientific">Dichotomopilus funicola</name>
    <dbReference type="NCBI Taxonomy" id="1934379"/>
    <lineage>
        <taxon>Eukaryota</taxon>
        <taxon>Fungi</taxon>
        <taxon>Dikarya</taxon>
        <taxon>Ascomycota</taxon>
        <taxon>Pezizomycotina</taxon>
        <taxon>Sordariomycetes</taxon>
        <taxon>Sordariomycetidae</taxon>
        <taxon>Sordariales</taxon>
        <taxon>Chaetomiaceae</taxon>
        <taxon>Dichotomopilus</taxon>
    </lineage>
</organism>
<gene>
    <name evidence="3" type="ORF">C8A04DRAFT_31810</name>
</gene>
<dbReference type="GeneID" id="87818498"/>
<sequence>MYSSTLTLGAPLAKRLVEDPPNYEGPSGLGWILAADFIVFLPIFLITAYTLTHVYPTLAAVEDPLPAYEALPIDDDGTPKPNDEPAHTAQPGQPITASLRATNRLIRSLGGWLANFRGFGYYFLVNLAVIIATGIISTPFFVPSSVGHLLALLGTAPLSTTWTHVVITAPSTKSFSSRIPPVNKVYLATWFPTFLFWAAIQASVILPTLLAYAIGLNLQTGETPSGSDAGKALAVAGLSLGIQAIFVIPAHAALARVQASLLPADEDPLVPFDRSFAGRVEPEIITGKGFATFGAAIKTIPRASWIRIYLLRIKVFFVTMAAFSVFGLVLAAEILIAAAITGNKN</sequence>
<dbReference type="Proteomes" id="UP001302676">
    <property type="component" value="Unassembled WGS sequence"/>
</dbReference>
<keyword evidence="2" id="KW-0472">Membrane</keyword>
<evidence type="ECO:0008006" key="5">
    <source>
        <dbReference type="Google" id="ProtNLM"/>
    </source>
</evidence>
<feature type="transmembrane region" description="Helical" evidence="2">
    <location>
        <begin position="315"/>
        <end position="340"/>
    </location>
</feature>
<comment type="caution">
    <text evidence="3">The sequence shown here is derived from an EMBL/GenBank/DDBJ whole genome shotgun (WGS) entry which is preliminary data.</text>
</comment>
<reference evidence="3" key="1">
    <citation type="journal article" date="2023" name="Mol. Phylogenet. Evol.">
        <title>Genome-scale phylogeny and comparative genomics of the fungal order Sordariales.</title>
        <authorList>
            <person name="Hensen N."/>
            <person name="Bonometti L."/>
            <person name="Westerberg I."/>
            <person name="Brannstrom I.O."/>
            <person name="Guillou S."/>
            <person name="Cros-Aarteil S."/>
            <person name="Calhoun S."/>
            <person name="Haridas S."/>
            <person name="Kuo A."/>
            <person name="Mondo S."/>
            <person name="Pangilinan J."/>
            <person name="Riley R."/>
            <person name="LaButti K."/>
            <person name="Andreopoulos B."/>
            <person name="Lipzen A."/>
            <person name="Chen C."/>
            <person name="Yan M."/>
            <person name="Daum C."/>
            <person name="Ng V."/>
            <person name="Clum A."/>
            <person name="Steindorff A."/>
            <person name="Ohm R.A."/>
            <person name="Martin F."/>
            <person name="Silar P."/>
            <person name="Natvig D.O."/>
            <person name="Lalanne C."/>
            <person name="Gautier V."/>
            <person name="Ament-Velasquez S.L."/>
            <person name="Kruys A."/>
            <person name="Hutchinson M.I."/>
            <person name="Powell A.J."/>
            <person name="Barry K."/>
            <person name="Miller A.N."/>
            <person name="Grigoriev I.V."/>
            <person name="Debuchy R."/>
            <person name="Gladieux P."/>
            <person name="Hiltunen Thoren M."/>
            <person name="Johannesson H."/>
        </authorList>
    </citation>
    <scope>NUCLEOTIDE SEQUENCE</scope>
    <source>
        <strain evidence="3">CBS 141.50</strain>
    </source>
</reference>
<protein>
    <recommendedName>
        <fullName evidence="5">Ubiquitin carrier protein</fullName>
    </recommendedName>
</protein>
<evidence type="ECO:0000256" key="1">
    <source>
        <dbReference type="SAM" id="MobiDB-lite"/>
    </source>
</evidence>
<keyword evidence="4" id="KW-1185">Reference proteome</keyword>
<accession>A0AAN6UX48</accession>
<evidence type="ECO:0000313" key="3">
    <source>
        <dbReference type="EMBL" id="KAK4140635.1"/>
    </source>
</evidence>
<feature type="transmembrane region" description="Helical" evidence="2">
    <location>
        <begin position="119"/>
        <end position="142"/>
    </location>
</feature>
<feature type="transmembrane region" description="Helical" evidence="2">
    <location>
        <begin position="234"/>
        <end position="254"/>
    </location>
</feature>
<proteinExistence type="predicted"/>
<keyword evidence="2" id="KW-0812">Transmembrane</keyword>
<dbReference type="RefSeq" id="XP_062634006.1">
    <property type="nucleotide sequence ID" value="XM_062781885.1"/>
</dbReference>
<name>A0AAN6UX48_9PEZI</name>